<evidence type="ECO:0000256" key="8">
    <source>
        <dbReference type="PIRSR" id="PIRSR000294-1"/>
    </source>
</evidence>
<reference evidence="12 13" key="1">
    <citation type="submission" date="2018-03" db="EMBL/GenBank/DDBJ databases">
        <title>Draft Genome Sequences of the Obligatory Marine Myxobacteria Enhygromyxa salina SWB007.</title>
        <authorList>
            <person name="Poehlein A."/>
            <person name="Moghaddam J.A."/>
            <person name="Harms H."/>
            <person name="Alanjari M."/>
            <person name="Koenig G.M."/>
            <person name="Daniel R."/>
            <person name="Schaeberle T.F."/>
        </authorList>
    </citation>
    <scope>NUCLEOTIDE SEQUENCE [LARGE SCALE GENOMIC DNA]</scope>
    <source>
        <strain evidence="12 13">SWB007</strain>
    </source>
</reference>
<evidence type="ECO:0000256" key="2">
    <source>
        <dbReference type="ARBA" id="ARBA00022617"/>
    </source>
</evidence>
<name>A0A2S9Y606_9BACT</name>
<dbReference type="GO" id="GO:0004130">
    <property type="term" value="F:cytochrome-c peroxidase activity"/>
    <property type="evidence" value="ECO:0007669"/>
    <property type="project" value="UniProtKB-EC"/>
</dbReference>
<dbReference type="RefSeq" id="WP_181234265.1">
    <property type="nucleotide sequence ID" value="NZ_PVNL01000118.1"/>
</dbReference>
<keyword evidence="2 8" id="KW-0349">Heme</keyword>
<dbReference type="GO" id="GO:0046872">
    <property type="term" value="F:metal ion binding"/>
    <property type="evidence" value="ECO:0007669"/>
    <property type="project" value="UniProtKB-KW"/>
</dbReference>
<evidence type="ECO:0000256" key="6">
    <source>
        <dbReference type="ARBA" id="ARBA00023002"/>
    </source>
</evidence>
<dbReference type="GO" id="GO:0009055">
    <property type="term" value="F:electron transfer activity"/>
    <property type="evidence" value="ECO:0007669"/>
    <property type="project" value="InterPro"/>
</dbReference>
<dbReference type="PANTHER" id="PTHR30600:SF14">
    <property type="entry name" value="CYTOCHROME C PEROXIDASE"/>
    <property type="match status" value="1"/>
</dbReference>
<dbReference type="PIRSF" id="PIRSF000294">
    <property type="entry name" value="Cytochrome-c_peroxidase"/>
    <property type="match status" value="1"/>
</dbReference>
<evidence type="ECO:0000256" key="4">
    <source>
        <dbReference type="ARBA" id="ARBA00022729"/>
    </source>
</evidence>
<feature type="binding site" description="covalent" evidence="8">
    <location>
        <position position="230"/>
    </location>
    <ligand>
        <name>heme c</name>
        <dbReference type="ChEBI" id="CHEBI:61717"/>
        <label>2</label>
    </ligand>
</feature>
<feature type="signal peptide" evidence="10">
    <location>
        <begin position="1"/>
        <end position="24"/>
    </location>
</feature>
<dbReference type="EC" id="1.11.1.5" evidence="12"/>
<dbReference type="Gene3D" id="1.10.760.10">
    <property type="entry name" value="Cytochrome c-like domain"/>
    <property type="match status" value="2"/>
</dbReference>
<sequence length="377" mass="39797">MARLVLAGVAAVTLIGGGTGCAPADPPAGTPYVWELPEHLAPPWVPADNPMTVEKVELGRHLFYDPSLSVTGDVSCASCHLQSMAFSDGDATSVGADGERGVRSSMSLANVAYLPTLTWANPVLDTLEAQALVPLFLDVPLEMGAQYVIAERLVGFREDPTYASLFAEAFPAQDDPFTIANVAYALASFERTLISAGSPYDAYLAGDTDALDASATRGLAQFEALGCANCHAGPLQTASFRSEDHDDGAGRFENTGLYNLGDEGAYPLPNTGLYEFTHDPRDLGKHRVPSLRNIAETAPYMHDGSVPDLDAVLDHYAAGGRTIDAGANAGVGADNPNKSELVTGFELSATDRADLIAFLGSLTDPTFLTDPRFANPW</sequence>
<dbReference type="PROSITE" id="PS51007">
    <property type="entry name" value="CYTC"/>
    <property type="match status" value="1"/>
</dbReference>
<keyword evidence="6 12" id="KW-0560">Oxidoreductase</keyword>
<dbReference type="Proteomes" id="UP000238823">
    <property type="component" value="Unassembled WGS sequence"/>
</dbReference>
<dbReference type="SUPFAM" id="SSF46626">
    <property type="entry name" value="Cytochrome c"/>
    <property type="match status" value="2"/>
</dbReference>
<feature type="binding site" description="covalent" evidence="8">
    <location>
        <position position="76"/>
    </location>
    <ligand>
        <name>heme c</name>
        <dbReference type="ChEBI" id="CHEBI:61717"/>
        <label>1</label>
    </ligand>
</feature>
<comment type="caution">
    <text evidence="12">The sequence shown here is derived from an EMBL/GenBank/DDBJ whole genome shotgun (WGS) entry which is preliminary data.</text>
</comment>
<dbReference type="InterPro" id="IPR036909">
    <property type="entry name" value="Cyt_c-like_dom_sf"/>
</dbReference>
<dbReference type="GO" id="GO:0020037">
    <property type="term" value="F:heme binding"/>
    <property type="evidence" value="ECO:0007669"/>
    <property type="project" value="InterPro"/>
</dbReference>
<comment type="cofactor">
    <cofactor evidence="8">
        <name>heme</name>
        <dbReference type="ChEBI" id="CHEBI:30413"/>
    </cofactor>
    <text evidence="8">Binds 2 heme groups.</text>
</comment>
<evidence type="ECO:0000313" key="13">
    <source>
        <dbReference type="Proteomes" id="UP000238823"/>
    </source>
</evidence>
<dbReference type="Pfam" id="PF03150">
    <property type="entry name" value="CCP_MauG"/>
    <property type="match status" value="1"/>
</dbReference>
<feature type="binding site" description="axial binding residue" evidence="9">
    <location>
        <position position="80"/>
    </location>
    <ligand>
        <name>heme c</name>
        <dbReference type="ChEBI" id="CHEBI:61717"/>
        <label>1</label>
    </ligand>
    <ligandPart>
        <name>Fe</name>
        <dbReference type="ChEBI" id="CHEBI:18248"/>
    </ligandPart>
</feature>
<feature type="binding site" description="axial binding residue" evidence="9">
    <location>
        <position position="231"/>
    </location>
    <ligand>
        <name>heme c</name>
        <dbReference type="ChEBI" id="CHEBI:61717"/>
        <label>2</label>
    </ligand>
    <ligandPart>
        <name>Fe</name>
        <dbReference type="ChEBI" id="CHEBI:18248"/>
    </ligandPart>
</feature>
<evidence type="ECO:0000256" key="3">
    <source>
        <dbReference type="ARBA" id="ARBA00022723"/>
    </source>
</evidence>
<keyword evidence="4 10" id="KW-0732">Signal</keyword>
<comment type="subcellular location">
    <subcellularLocation>
        <location evidence="1">Periplasm</location>
    </subcellularLocation>
</comment>
<evidence type="ECO:0000256" key="9">
    <source>
        <dbReference type="PIRSR" id="PIRSR000294-2"/>
    </source>
</evidence>
<dbReference type="PROSITE" id="PS51257">
    <property type="entry name" value="PROKAR_LIPOPROTEIN"/>
    <property type="match status" value="1"/>
</dbReference>
<comment type="PTM">
    <text evidence="8">Binds 2 heme groups per subunit.</text>
</comment>
<dbReference type="InterPro" id="IPR026259">
    <property type="entry name" value="MauG/Cytc_peroxidase"/>
</dbReference>
<dbReference type="EMBL" id="PVNL01000118">
    <property type="protein sequence ID" value="PRQ00522.1"/>
    <property type="molecule type" value="Genomic_DNA"/>
</dbReference>
<organism evidence="12 13">
    <name type="scientific">Enhygromyxa salina</name>
    <dbReference type="NCBI Taxonomy" id="215803"/>
    <lineage>
        <taxon>Bacteria</taxon>
        <taxon>Pseudomonadati</taxon>
        <taxon>Myxococcota</taxon>
        <taxon>Polyangia</taxon>
        <taxon>Nannocystales</taxon>
        <taxon>Nannocystaceae</taxon>
        <taxon>Enhygromyxa</taxon>
    </lineage>
</organism>
<dbReference type="PANTHER" id="PTHR30600">
    <property type="entry name" value="CYTOCHROME C PEROXIDASE-RELATED"/>
    <property type="match status" value="1"/>
</dbReference>
<keyword evidence="7 9" id="KW-0408">Iron</keyword>
<dbReference type="InterPro" id="IPR009056">
    <property type="entry name" value="Cyt_c-like_dom"/>
</dbReference>
<evidence type="ECO:0000256" key="10">
    <source>
        <dbReference type="SAM" id="SignalP"/>
    </source>
</evidence>
<feature type="chain" id="PRO_5015623055" evidence="10">
    <location>
        <begin position="25"/>
        <end position="377"/>
    </location>
</feature>
<proteinExistence type="predicted"/>
<feature type="binding site" description="covalent" evidence="8">
    <location>
        <position position="227"/>
    </location>
    <ligand>
        <name>heme c</name>
        <dbReference type="ChEBI" id="CHEBI:61717"/>
        <label>2</label>
    </ligand>
</feature>
<evidence type="ECO:0000313" key="12">
    <source>
        <dbReference type="EMBL" id="PRQ00522.1"/>
    </source>
</evidence>
<dbReference type="InterPro" id="IPR004852">
    <property type="entry name" value="Di-haem_cyt_c_peroxidsae"/>
</dbReference>
<dbReference type="NCBIfam" id="TIGR04039">
    <property type="entry name" value="MXAN_0977_Heme2"/>
    <property type="match status" value="1"/>
</dbReference>
<evidence type="ECO:0000256" key="1">
    <source>
        <dbReference type="ARBA" id="ARBA00004418"/>
    </source>
</evidence>
<gene>
    <name evidence="12" type="primary">ccp_2</name>
    <name evidence="12" type="ORF">ENSA7_60160</name>
</gene>
<keyword evidence="3 9" id="KW-0479">Metal-binding</keyword>
<feature type="domain" description="Cytochrome c" evidence="11">
    <location>
        <begin position="213"/>
        <end position="363"/>
    </location>
</feature>
<evidence type="ECO:0000256" key="7">
    <source>
        <dbReference type="ARBA" id="ARBA00023004"/>
    </source>
</evidence>
<accession>A0A2S9Y606</accession>
<dbReference type="InterPro" id="IPR023929">
    <property type="entry name" value="MbnH-like"/>
</dbReference>
<dbReference type="AlphaFoldDB" id="A0A2S9Y606"/>
<evidence type="ECO:0000259" key="11">
    <source>
        <dbReference type="PROSITE" id="PS51007"/>
    </source>
</evidence>
<keyword evidence="12" id="KW-0575">Peroxidase</keyword>
<keyword evidence="5" id="KW-0574">Periplasm</keyword>
<evidence type="ECO:0000256" key="5">
    <source>
        <dbReference type="ARBA" id="ARBA00022764"/>
    </source>
</evidence>
<dbReference type="InterPro" id="IPR051395">
    <property type="entry name" value="Cytochrome_c_Peroxidase/MauG"/>
</dbReference>
<feature type="binding site" description="covalent" evidence="8">
    <location>
        <position position="79"/>
    </location>
    <ligand>
        <name>heme c</name>
        <dbReference type="ChEBI" id="CHEBI:61717"/>
        <label>1</label>
    </ligand>
</feature>
<dbReference type="GO" id="GO:0042597">
    <property type="term" value="C:periplasmic space"/>
    <property type="evidence" value="ECO:0007669"/>
    <property type="project" value="UniProtKB-SubCell"/>
</dbReference>
<protein>
    <submittedName>
        <fullName evidence="12">Cytochrome c551 peroxidase</fullName>
        <ecNumber evidence="12">1.11.1.5</ecNumber>
    </submittedName>
</protein>